<accession>A0A0W8EHB3</accession>
<organism evidence="2">
    <name type="scientific">hydrocarbon metagenome</name>
    <dbReference type="NCBI Taxonomy" id="938273"/>
    <lineage>
        <taxon>unclassified sequences</taxon>
        <taxon>metagenomes</taxon>
        <taxon>ecological metagenomes</taxon>
    </lineage>
</organism>
<name>A0A0W8EHB3_9ZZZZ</name>
<sequence>MNRTRLSESDHEPACRNPASGVLSGYEGTPGTFPYIGTLCNGLPPGR</sequence>
<dbReference type="EMBL" id="LNQE01001762">
    <property type="protein sequence ID" value="KUG07885.1"/>
    <property type="molecule type" value="Genomic_DNA"/>
</dbReference>
<dbReference type="AlphaFoldDB" id="A0A0W8EHB3"/>
<evidence type="ECO:0000256" key="1">
    <source>
        <dbReference type="SAM" id="MobiDB-lite"/>
    </source>
</evidence>
<feature type="compositionally biased region" description="Basic and acidic residues" evidence="1">
    <location>
        <begin position="1"/>
        <end position="14"/>
    </location>
</feature>
<evidence type="ECO:0000313" key="2">
    <source>
        <dbReference type="EMBL" id="KUG07885.1"/>
    </source>
</evidence>
<protein>
    <submittedName>
        <fullName evidence="2">Uncharacterized protein</fullName>
    </submittedName>
</protein>
<proteinExistence type="predicted"/>
<gene>
    <name evidence="2" type="ORF">ASZ90_016717</name>
</gene>
<comment type="caution">
    <text evidence="2">The sequence shown here is derived from an EMBL/GenBank/DDBJ whole genome shotgun (WGS) entry which is preliminary data.</text>
</comment>
<reference evidence="2" key="1">
    <citation type="journal article" date="2015" name="Proc. Natl. Acad. Sci. U.S.A.">
        <title>Networks of energetic and metabolic interactions define dynamics in microbial communities.</title>
        <authorList>
            <person name="Embree M."/>
            <person name="Liu J.K."/>
            <person name="Al-Bassam M.M."/>
            <person name="Zengler K."/>
        </authorList>
    </citation>
    <scope>NUCLEOTIDE SEQUENCE</scope>
</reference>
<feature type="region of interest" description="Disordered" evidence="1">
    <location>
        <begin position="1"/>
        <end position="23"/>
    </location>
</feature>